<dbReference type="Pfam" id="PF00249">
    <property type="entry name" value="Myb_DNA-binding"/>
    <property type="match status" value="1"/>
</dbReference>
<feature type="compositionally biased region" description="Basic and acidic residues" evidence="4">
    <location>
        <begin position="727"/>
        <end position="744"/>
    </location>
</feature>
<evidence type="ECO:0000256" key="3">
    <source>
        <dbReference type="ARBA" id="ARBA00023242"/>
    </source>
</evidence>
<dbReference type="Gene3D" id="1.10.10.60">
    <property type="entry name" value="Homeodomain-like"/>
    <property type="match status" value="2"/>
</dbReference>
<feature type="compositionally biased region" description="Basic residues" evidence="4">
    <location>
        <begin position="872"/>
        <end position="882"/>
    </location>
</feature>
<dbReference type="STRING" id="1507870.A0A1V8TJI8"/>
<evidence type="ECO:0000259" key="5">
    <source>
        <dbReference type="PROSITE" id="PS50090"/>
    </source>
</evidence>
<evidence type="ECO:0000256" key="4">
    <source>
        <dbReference type="SAM" id="MobiDB-lite"/>
    </source>
</evidence>
<organism evidence="7 8">
    <name type="scientific">Cryoendolithus antarcticus</name>
    <dbReference type="NCBI Taxonomy" id="1507870"/>
    <lineage>
        <taxon>Eukaryota</taxon>
        <taxon>Fungi</taxon>
        <taxon>Dikarya</taxon>
        <taxon>Ascomycota</taxon>
        <taxon>Pezizomycotina</taxon>
        <taxon>Dothideomycetes</taxon>
        <taxon>Dothideomycetidae</taxon>
        <taxon>Cladosporiales</taxon>
        <taxon>Cladosporiaceae</taxon>
        <taxon>Cryoendolithus</taxon>
    </lineage>
</organism>
<gene>
    <name evidence="7" type="ORF">B0A48_03266</name>
</gene>
<dbReference type="InterPro" id="IPR009057">
    <property type="entry name" value="Homeodomain-like_sf"/>
</dbReference>
<dbReference type="CDD" id="cd00167">
    <property type="entry name" value="SANT"/>
    <property type="match status" value="1"/>
</dbReference>
<feature type="region of interest" description="Disordered" evidence="4">
    <location>
        <begin position="727"/>
        <end position="918"/>
    </location>
</feature>
<dbReference type="PROSITE" id="PS50090">
    <property type="entry name" value="MYB_LIKE"/>
    <property type="match status" value="2"/>
</dbReference>
<evidence type="ECO:0000259" key="6">
    <source>
        <dbReference type="PROSITE" id="PS51294"/>
    </source>
</evidence>
<feature type="domain" description="HTH myb-type" evidence="6">
    <location>
        <begin position="471"/>
        <end position="518"/>
    </location>
</feature>
<feature type="region of interest" description="Disordered" evidence="4">
    <location>
        <begin position="303"/>
        <end position="366"/>
    </location>
</feature>
<dbReference type="EMBL" id="NAJO01000006">
    <property type="protein sequence ID" value="OQO11539.1"/>
    <property type="molecule type" value="Genomic_DNA"/>
</dbReference>
<dbReference type="GO" id="GO:0003700">
    <property type="term" value="F:DNA-binding transcription factor activity"/>
    <property type="evidence" value="ECO:0007669"/>
    <property type="project" value="TreeGrafter"/>
</dbReference>
<comment type="caution">
    <text evidence="7">The sequence shown here is derived from an EMBL/GenBank/DDBJ whole genome shotgun (WGS) entry which is preliminary data.</text>
</comment>
<reference evidence="8" key="1">
    <citation type="submission" date="2017-03" db="EMBL/GenBank/DDBJ databases">
        <title>Genomes of endolithic fungi from Antarctica.</title>
        <authorList>
            <person name="Coleine C."/>
            <person name="Masonjones S."/>
            <person name="Stajich J.E."/>
        </authorList>
    </citation>
    <scope>NUCLEOTIDE SEQUENCE [LARGE SCALE GENOMIC DNA]</scope>
    <source>
        <strain evidence="8">CCFEE 5527</strain>
    </source>
</reference>
<keyword evidence="2" id="KW-0238">DNA-binding</keyword>
<dbReference type="InterPro" id="IPR017930">
    <property type="entry name" value="Myb_dom"/>
</dbReference>
<feature type="compositionally biased region" description="Polar residues" evidence="4">
    <location>
        <begin position="1"/>
        <end position="12"/>
    </location>
</feature>
<dbReference type="Proteomes" id="UP000192596">
    <property type="component" value="Unassembled WGS sequence"/>
</dbReference>
<dbReference type="AlphaFoldDB" id="A0A1V8TJI8"/>
<evidence type="ECO:0000256" key="1">
    <source>
        <dbReference type="ARBA" id="ARBA00004123"/>
    </source>
</evidence>
<dbReference type="PANTHER" id="PTHR46380">
    <property type="entry name" value="CYCLIN-D-BINDING MYB-LIKE TRANSCRIPTION FACTOR 1"/>
    <property type="match status" value="1"/>
</dbReference>
<feature type="compositionally biased region" description="Polar residues" evidence="4">
    <location>
        <begin position="221"/>
        <end position="237"/>
    </location>
</feature>
<proteinExistence type="predicted"/>
<feature type="compositionally biased region" description="Basic residues" evidence="4">
    <location>
        <begin position="322"/>
        <end position="332"/>
    </location>
</feature>
<feature type="compositionally biased region" description="Basic and acidic residues" evidence="4">
    <location>
        <begin position="251"/>
        <end position="269"/>
    </location>
</feature>
<dbReference type="InterPro" id="IPR051651">
    <property type="entry name" value="DMTF1_DNA-bind_reg"/>
</dbReference>
<feature type="compositionally biased region" description="Basic residues" evidence="4">
    <location>
        <begin position="50"/>
        <end position="60"/>
    </location>
</feature>
<accession>A0A1V8TJI8</accession>
<feature type="domain" description="Myb-like" evidence="5">
    <location>
        <begin position="465"/>
        <end position="514"/>
    </location>
</feature>
<dbReference type="GO" id="GO:0000976">
    <property type="term" value="F:transcription cis-regulatory region binding"/>
    <property type="evidence" value="ECO:0007669"/>
    <property type="project" value="TreeGrafter"/>
</dbReference>
<dbReference type="PROSITE" id="PS51294">
    <property type="entry name" value="HTH_MYB"/>
    <property type="match status" value="2"/>
</dbReference>
<dbReference type="OrthoDB" id="39591at2759"/>
<dbReference type="SUPFAM" id="SSF46689">
    <property type="entry name" value="Homeodomain-like"/>
    <property type="match status" value="1"/>
</dbReference>
<evidence type="ECO:0000313" key="8">
    <source>
        <dbReference type="Proteomes" id="UP000192596"/>
    </source>
</evidence>
<evidence type="ECO:0000313" key="7">
    <source>
        <dbReference type="EMBL" id="OQO11539.1"/>
    </source>
</evidence>
<sequence length="940" mass="103922">MGNSSSQPTPATTARKPNFVQEVFTSTPKMSRDQEQPKGALHALQEATRKGKKSKRRKRHVEAEDEEMRRSQLSQVEPEVDMGMEVKETQEEILYDVAEEDAEIVEPAKSRKRMSREVKELQRMEAEADIAAASAQVVMEAAEPVAKKLKKSRGKPSGFDAVQASKDVRQHAVQSKHTQGPTPPSDPVSLTPGPRTALAYGTDRSKFTADWATSAEHASTVRLSQSEYSPTRQAFRSQRQREALDAGEPAAKPDAERAEEVARDRERTLELRAVQDATEAYLAPFNADPNEQDIVSPDFDDIMAERTAQDDPVAATEPAAQRPKRKLKRKRPSQPLADMQQGPAPPTEILAREKSLTPAASRPVLRERAMPGGYNERTITEEIGRNTDEGRPAKHNPIKGPFSDAEKALADEIYHHCLQRSGMTEAEFKAQILNWRDATILKNAVQDALPNRPIVAIRKFCQRRYHNAETGTWTAEQDEALRKACVSNPGRWVEISALVGRTAASCKDRWRNQVDLPEAHRVGKWAADEESTLREAVRIATDLLQSQQDDPLPTDPTKLSSLLAWQPIADKVPARSAKQCREKWSKLNRTRSRKLDRAERKYAMCEVGDIHAMLTEIHTAVSDHSIPYEPESRLWATISRANPTSCYSSAMRRLAIEDAKANYEESVDVSGTVAAVAKALTEHLEQEWDAQILRDQRTFKPADGQQVPDNGTESSGFVGNAQKRLEAQQHLAEEQDRKLAEKRAQRGAAKKARKEAGKQALKERIKKLQSSPGGRYKSAAQVVESDEDDDEAEPQTVQRTAPISGRGSFVAPQDPSTVDPIQDDTSPDKASAVRPSVVKPSVQSSAMAALVTHESRRKGVAQLDTNGDHATRKPTAKPKATRPPRPTAAAAPGDDAPESLVSADPKSPTTRKSTGHIAVPGKFAAKAKWFEDHNGDYLKK</sequence>
<keyword evidence="8" id="KW-1185">Reference proteome</keyword>
<dbReference type="PANTHER" id="PTHR46380:SF2">
    <property type="entry name" value="CYCLIN-D-BINDING MYB-LIKE TRANSCRIPTION FACTOR 1"/>
    <property type="match status" value="1"/>
</dbReference>
<feature type="domain" description="Myb-like" evidence="5">
    <location>
        <begin position="517"/>
        <end position="588"/>
    </location>
</feature>
<feature type="region of interest" description="Disordered" evidence="4">
    <location>
        <begin position="26"/>
        <end position="83"/>
    </location>
</feature>
<feature type="region of interest" description="Disordered" evidence="4">
    <location>
        <begin position="147"/>
        <end position="269"/>
    </location>
</feature>
<feature type="domain" description="HTH myb-type" evidence="6">
    <location>
        <begin position="564"/>
        <end position="592"/>
    </location>
</feature>
<dbReference type="InterPro" id="IPR001005">
    <property type="entry name" value="SANT/Myb"/>
</dbReference>
<feature type="compositionally biased region" description="Acidic residues" evidence="4">
    <location>
        <begin position="784"/>
        <end position="793"/>
    </location>
</feature>
<protein>
    <submittedName>
        <fullName evidence="7">Uncharacterized protein</fullName>
    </submittedName>
</protein>
<feature type="region of interest" description="Disordered" evidence="4">
    <location>
        <begin position="1"/>
        <end position="20"/>
    </location>
</feature>
<dbReference type="SMART" id="SM00717">
    <property type="entry name" value="SANT"/>
    <property type="match status" value="2"/>
</dbReference>
<keyword evidence="3" id="KW-0539">Nucleus</keyword>
<dbReference type="InParanoid" id="A0A1V8TJI8"/>
<feature type="compositionally biased region" description="Basic and acidic residues" evidence="4">
    <location>
        <begin position="754"/>
        <end position="763"/>
    </location>
</feature>
<name>A0A1V8TJI8_9PEZI</name>
<dbReference type="GO" id="GO:0005634">
    <property type="term" value="C:nucleus"/>
    <property type="evidence" value="ECO:0007669"/>
    <property type="project" value="UniProtKB-SubCell"/>
</dbReference>
<comment type="subcellular location">
    <subcellularLocation>
        <location evidence="1">Nucleus</location>
    </subcellularLocation>
</comment>
<evidence type="ECO:0000256" key="2">
    <source>
        <dbReference type="ARBA" id="ARBA00023125"/>
    </source>
</evidence>